<proteinExistence type="predicted"/>
<evidence type="ECO:0000313" key="2">
    <source>
        <dbReference type="Proteomes" id="UP000631114"/>
    </source>
</evidence>
<dbReference type="Proteomes" id="UP000631114">
    <property type="component" value="Unassembled WGS sequence"/>
</dbReference>
<comment type="caution">
    <text evidence="1">The sequence shown here is derived from an EMBL/GenBank/DDBJ whole genome shotgun (WGS) entry which is preliminary data.</text>
</comment>
<name>A0A835IJM6_9MAGN</name>
<organism evidence="1 2">
    <name type="scientific">Coptis chinensis</name>
    <dbReference type="NCBI Taxonomy" id="261450"/>
    <lineage>
        <taxon>Eukaryota</taxon>
        <taxon>Viridiplantae</taxon>
        <taxon>Streptophyta</taxon>
        <taxon>Embryophyta</taxon>
        <taxon>Tracheophyta</taxon>
        <taxon>Spermatophyta</taxon>
        <taxon>Magnoliopsida</taxon>
        <taxon>Ranunculales</taxon>
        <taxon>Ranunculaceae</taxon>
        <taxon>Coptidoideae</taxon>
        <taxon>Coptis</taxon>
    </lineage>
</organism>
<dbReference type="AlphaFoldDB" id="A0A835IJM6"/>
<keyword evidence="2" id="KW-1185">Reference proteome</keyword>
<protein>
    <submittedName>
        <fullName evidence="1">Uncharacterized protein</fullName>
    </submittedName>
</protein>
<accession>A0A835IJM6</accession>
<dbReference type="EMBL" id="JADFTS010000002">
    <property type="protein sequence ID" value="KAF9619095.1"/>
    <property type="molecule type" value="Genomic_DNA"/>
</dbReference>
<reference evidence="1 2" key="1">
    <citation type="submission" date="2020-10" db="EMBL/GenBank/DDBJ databases">
        <title>The Coptis chinensis genome and diversification of protoberbering-type alkaloids.</title>
        <authorList>
            <person name="Wang B."/>
            <person name="Shu S."/>
            <person name="Song C."/>
            <person name="Liu Y."/>
        </authorList>
    </citation>
    <scope>NUCLEOTIDE SEQUENCE [LARGE SCALE GENOMIC DNA]</scope>
    <source>
        <strain evidence="1">HL-2020</strain>
        <tissue evidence="1">Leaf</tissue>
    </source>
</reference>
<gene>
    <name evidence="1" type="ORF">IFM89_005109</name>
</gene>
<evidence type="ECO:0000313" key="1">
    <source>
        <dbReference type="EMBL" id="KAF9619095.1"/>
    </source>
</evidence>
<sequence length="110" mass="11947">MQAKDDSIDCIMGDCSDPPGQLGLPVVPHLHYKPGHLLVSLLTLSTSLLDLVRPFLELARPCFTFVTLRPSSITDYLSEVTDSEESLQSPEVVGSGVQAIKLSIQILHGF</sequence>